<dbReference type="EMBL" id="GBRH01261716">
    <property type="protein sequence ID" value="JAD36179.1"/>
    <property type="molecule type" value="Transcribed_RNA"/>
</dbReference>
<name>A0A0A8Z9V2_ARUDO</name>
<protein>
    <submittedName>
        <fullName evidence="2">Uncharacterized protein</fullName>
    </submittedName>
</protein>
<evidence type="ECO:0000313" key="2">
    <source>
        <dbReference type="EMBL" id="JAD36179.1"/>
    </source>
</evidence>
<accession>A0A0A8Z9V2</accession>
<reference evidence="2" key="1">
    <citation type="submission" date="2014-09" db="EMBL/GenBank/DDBJ databases">
        <authorList>
            <person name="Magalhaes I.L.F."/>
            <person name="Oliveira U."/>
            <person name="Santos F.R."/>
            <person name="Vidigal T.H.D.A."/>
            <person name="Brescovit A.D."/>
            <person name="Santos A.J."/>
        </authorList>
    </citation>
    <scope>NUCLEOTIDE SEQUENCE</scope>
    <source>
        <tissue evidence="2">Shoot tissue taken approximately 20 cm above the soil surface</tissue>
    </source>
</reference>
<feature type="region of interest" description="Disordered" evidence="1">
    <location>
        <begin position="42"/>
        <end position="68"/>
    </location>
</feature>
<dbReference type="AlphaFoldDB" id="A0A0A8Z9V2"/>
<reference evidence="2" key="2">
    <citation type="journal article" date="2015" name="Data Brief">
        <title>Shoot transcriptome of the giant reed, Arundo donax.</title>
        <authorList>
            <person name="Barrero R.A."/>
            <person name="Guerrero F.D."/>
            <person name="Moolhuijzen P."/>
            <person name="Goolsby J.A."/>
            <person name="Tidwell J."/>
            <person name="Bellgard S.E."/>
            <person name="Bellgard M.I."/>
        </authorList>
    </citation>
    <scope>NUCLEOTIDE SEQUENCE</scope>
    <source>
        <tissue evidence="2">Shoot tissue taken approximately 20 cm above the soil surface</tissue>
    </source>
</reference>
<proteinExistence type="predicted"/>
<evidence type="ECO:0000256" key="1">
    <source>
        <dbReference type="SAM" id="MobiDB-lite"/>
    </source>
</evidence>
<feature type="compositionally biased region" description="Low complexity" evidence="1">
    <location>
        <begin position="45"/>
        <end position="55"/>
    </location>
</feature>
<organism evidence="2">
    <name type="scientific">Arundo donax</name>
    <name type="common">Giant reed</name>
    <name type="synonym">Donax arundinaceus</name>
    <dbReference type="NCBI Taxonomy" id="35708"/>
    <lineage>
        <taxon>Eukaryota</taxon>
        <taxon>Viridiplantae</taxon>
        <taxon>Streptophyta</taxon>
        <taxon>Embryophyta</taxon>
        <taxon>Tracheophyta</taxon>
        <taxon>Spermatophyta</taxon>
        <taxon>Magnoliopsida</taxon>
        <taxon>Liliopsida</taxon>
        <taxon>Poales</taxon>
        <taxon>Poaceae</taxon>
        <taxon>PACMAD clade</taxon>
        <taxon>Arundinoideae</taxon>
        <taxon>Arundineae</taxon>
        <taxon>Arundo</taxon>
    </lineage>
</organism>
<sequence length="68" mass="7431">MLHSFFGLITKRACGRVWQVALGETICRPTTVVDVQPNKKFAAQRSPRFPSSSPGGKFGGSKKECFVS</sequence>